<feature type="domain" description="Transferrin receptor-like dimerisation" evidence="3">
    <location>
        <begin position="612"/>
        <end position="729"/>
    </location>
</feature>
<dbReference type="SUPFAM" id="SSF47672">
    <property type="entry name" value="Transferrin receptor-like dimerisation domain"/>
    <property type="match status" value="1"/>
</dbReference>
<dbReference type="RefSeq" id="XP_033596025.1">
    <property type="nucleotide sequence ID" value="XM_033749125.1"/>
</dbReference>
<dbReference type="SUPFAM" id="SSF52025">
    <property type="entry name" value="PA domain"/>
    <property type="match status" value="1"/>
</dbReference>
<feature type="domain" description="PA" evidence="2">
    <location>
        <begin position="179"/>
        <end position="241"/>
    </location>
</feature>
<sequence>MKSELLLYLPQPAARTATTHRTASVAALVCSLLFVFSSLHFWDDLPYFTALHGQGHISYRQLQQILQETPNGTKVREWTSYYGSGLHLAGTNESQALWTRDRWKEFGVPKVQVVPYDVYLNYPVHQSLTLLKQNGSDVSRLYEARLREDLGDNGNLGARFPSFHGYSASGNVSRQYVYANFGTREDYDELLNLDVELEGMIAIVKYGMVGRSVKVQVAEEFGIAAVIMYTDPQQDGEITEDNGFEAFPNGPARNPTTIERGSVVLHLPPLGNFTPSDCPSREEYLRRKLSLPSIPSIPISFADALPFLKALNGHGPKADNIGQGWQGGGLGYRGVQYNVGPSPSHLIVNLDSLQNFTITPIWNVIGSIPGQIEDEVIIIGNHRDSWSPGGGDPNSGSAAMNEVIRSLGLALRRGWKPRRTIMFGSWDGQEYAHLGSTEWTEANRAWLSGHTVAYLNVVVATSGKTFRIHSSPLLRPVIEDAMGSVLSPNQSVKGQTLLEEWDGKVSPGSSSDGAIFLDSLGISSLDMGYAAGSKDPIYPYHSAFDGLNWMDNFGDPTWEYHTAVAKVWALMVGALSESPILPLSVKEYVTELQGFVRILKSKIVPESSDVFSFLPLEEALMVLRAAGEEFEAQADALRAKSFDTNPRSTEGLVREINRRYKGFERQFIYEAGLDDRPWAKHVVFGPAAYYANADPFPGLASSLTAGNMSNAKRWQEIIVTRIHDAATSLDIDKSMDLYGATTY</sequence>
<dbReference type="GO" id="GO:0004180">
    <property type="term" value="F:carboxypeptidase activity"/>
    <property type="evidence" value="ECO:0007669"/>
    <property type="project" value="TreeGrafter"/>
</dbReference>
<dbReference type="InterPro" id="IPR007365">
    <property type="entry name" value="TFR-like_dimer_dom"/>
</dbReference>
<dbReference type="SUPFAM" id="SSF53187">
    <property type="entry name" value="Zn-dependent exopeptidases"/>
    <property type="match status" value="1"/>
</dbReference>
<dbReference type="Pfam" id="PF02225">
    <property type="entry name" value="PA"/>
    <property type="match status" value="1"/>
</dbReference>
<comment type="similarity">
    <text evidence="1">Belongs to the peptidase M28 family. M28B subfamily.</text>
</comment>
<gene>
    <name evidence="5" type="ORF">EJ05DRAFT_533468</name>
</gene>
<dbReference type="EMBL" id="ML996583">
    <property type="protein sequence ID" value="KAF2753574.1"/>
    <property type="molecule type" value="Genomic_DNA"/>
</dbReference>
<dbReference type="InterPro" id="IPR036757">
    <property type="entry name" value="TFR-like_dimer_dom_sf"/>
</dbReference>
<name>A0A6A6VV29_9PEZI</name>
<dbReference type="CDD" id="cd02121">
    <property type="entry name" value="PA_GCPII_like"/>
    <property type="match status" value="1"/>
</dbReference>
<reference evidence="5" key="1">
    <citation type="journal article" date="2020" name="Stud. Mycol.">
        <title>101 Dothideomycetes genomes: a test case for predicting lifestyles and emergence of pathogens.</title>
        <authorList>
            <person name="Haridas S."/>
            <person name="Albert R."/>
            <person name="Binder M."/>
            <person name="Bloem J."/>
            <person name="Labutti K."/>
            <person name="Salamov A."/>
            <person name="Andreopoulos B."/>
            <person name="Baker S."/>
            <person name="Barry K."/>
            <person name="Bills G."/>
            <person name="Bluhm B."/>
            <person name="Cannon C."/>
            <person name="Castanera R."/>
            <person name="Culley D."/>
            <person name="Daum C."/>
            <person name="Ezra D."/>
            <person name="Gonzalez J."/>
            <person name="Henrissat B."/>
            <person name="Kuo A."/>
            <person name="Liang C."/>
            <person name="Lipzen A."/>
            <person name="Lutzoni F."/>
            <person name="Magnuson J."/>
            <person name="Mondo S."/>
            <person name="Nolan M."/>
            <person name="Ohm R."/>
            <person name="Pangilinan J."/>
            <person name="Park H.-J."/>
            <person name="Ramirez L."/>
            <person name="Alfaro M."/>
            <person name="Sun H."/>
            <person name="Tritt A."/>
            <person name="Yoshinaga Y."/>
            <person name="Zwiers L.-H."/>
            <person name="Turgeon B."/>
            <person name="Goodwin S."/>
            <person name="Spatafora J."/>
            <person name="Crous P."/>
            <person name="Grigoriev I."/>
        </authorList>
    </citation>
    <scope>NUCLEOTIDE SEQUENCE</scope>
    <source>
        <strain evidence="5">CBS 121739</strain>
    </source>
</reference>
<dbReference type="PANTHER" id="PTHR10404:SF46">
    <property type="entry name" value="VACUOLAR PROTEIN SORTING-ASSOCIATED PROTEIN 70"/>
    <property type="match status" value="1"/>
</dbReference>
<evidence type="ECO:0000313" key="5">
    <source>
        <dbReference type="EMBL" id="KAF2753574.1"/>
    </source>
</evidence>
<feature type="domain" description="Peptidase M28" evidence="4">
    <location>
        <begin position="363"/>
        <end position="548"/>
    </location>
</feature>
<dbReference type="InterPro" id="IPR007484">
    <property type="entry name" value="Peptidase_M28"/>
</dbReference>
<dbReference type="InterPro" id="IPR003137">
    <property type="entry name" value="PA_domain"/>
</dbReference>
<dbReference type="OrthoDB" id="5841748at2759"/>
<proteinExistence type="inferred from homology"/>
<dbReference type="Gene3D" id="1.20.930.40">
    <property type="entry name" value="Transferrin receptor-like, dimerisation domain"/>
    <property type="match status" value="1"/>
</dbReference>
<dbReference type="InterPro" id="IPR039373">
    <property type="entry name" value="Peptidase_M28B"/>
</dbReference>
<keyword evidence="6" id="KW-1185">Reference proteome</keyword>
<evidence type="ECO:0000259" key="2">
    <source>
        <dbReference type="Pfam" id="PF02225"/>
    </source>
</evidence>
<dbReference type="Gene3D" id="3.50.30.30">
    <property type="match status" value="1"/>
</dbReference>
<dbReference type="Pfam" id="PF04253">
    <property type="entry name" value="TFR_dimer"/>
    <property type="match status" value="1"/>
</dbReference>
<dbReference type="InterPro" id="IPR046450">
    <property type="entry name" value="PA_dom_sf"/>
</dbReference>
<protein>
    <submittedName>
        <fullName evidence="5">Zn-dependent exopeptidase</fullName>
    </submittedName>
</protein>
<dbReference type="CDD" id="cd08022">
    <property type="entry name" value="M28_PSMA_like"/>
    <property type="match status" value="1"/>
</dbReference>
<dbReference type="FunFam" id="3.40.630.10:FF:000101">
    <property type="entry name" value="N-acetylated alpha-linked acidic dipeptidase like 1"/>
    <property type="match status" value="1"/>
</dbReference>
<evidence type="ECO:0000259" key="4">
    <source>
        <dbReference type="Pfam" id="PF04389"/>
    </source>
</evidence>
<dbReference type="Proteomes" id="UP000799437">
    <property type="component" value="Unassembled WGS sequence"/>
</dbReference>
<dbReference type="Pfam" id="PF04389">
    <property type="entry name" value="Peptidase_M28"/>
    <property type="match status" value="1"/>
</dbReference>
<dbReference type="Gene3D" id="3.40.630.10">
    <property type="entry name" value="Zn peptidases"/>
    <property type="match status" value="1"/>
</dbReference>
<organism evidence="5 6">
    <name type="scientific">Pseudovirgaria hyperparasitica</name>
    <dbReference type="NCBI Taxonomy" id="470096"/>
    <lineage>
        <taxon>Eukaryota</taxon>
        <taxon>Fungi</taxon>
        <taxon>Dikarya</taxon>
        <taxon>Ascomycota</taxon>
        <taxon>Pezizomycotina</taxon>
        <taxon>Dothideomycetes</taxon>
        <taxon>Dothideomycetes incertae sedis</taxon>
        <taxon>Acrospermales</taxon>
        <taxon>Acrospermaceae</taxon>
        <taxon>Pseudovirgaria</taxon>
    </lineage>
</organism>
<dbReference type="AlphaFoldDB" id="A0A6A6VV29"/>
<dbReference type="PANTHER" id="PTHR10404">
    <property type="entry name" value="N-ACETYLATED-ALPHA-LINKED ACIDIC DIPEPTIDASE"/>
    <property type="match status" value="1"/>
</dbReference>
<accession>A0A6A6VV29</accession>
<evidence type="ECO:0000313" key="6">
    <source>
        <dbReference type="Proteomes" id="UP000799437"/>
    </source>
</evidence>
<evidence type="ECO:0000256" key="1">
    <source>
        <dbReference type="ARBA" id="ARBA00005634"/>
    </source>
</evidence>
<dbReference type="GeneID" id="54490179"/>
<evidence type="ECO:0000259" key="3">
    <source>
        <dbReference type="Pfam" id="PF04253"/>
    </source>
</evidence>